<evidence type="ECO:0000256" key="8">
    <source>
        <dbReference type="ARBA" id="ARBA00022840"/>
    </source>
</evidence>
<dbReference type="SUPFAM" id="SSF55874">
    <property type="entry name" value="ATPase domain of HSP90 chaperone/DNA topoisomerase II/histidine kinase"/>
    <property type="match status" value="1"/>
</dbReference>
<comment type="caution">
    <text evidence="16">The sequence shown here is derived from an EMBL/GenBank/DDBJ whole genome shotgun (WGS) entry which is preliminary data.</text>
</comment>
<proteinExistence type="inferred from homology"/>
<dbReference type="GO" id="GO:0006281">
    <property type="term" value="P:DNA repair"/>
    <property type="evidence" value="ECO:0007669"/>
    <property type="project" value="UniProtKB-KW"/>
</dbReference>
<comment type="similarity">
    <text evidence="2">Belongs to the MORC ATPase protein family.</text>
</comment>
<evidence type="ECO:0000313" key="17">
    <source>
        <dbReference type="Proteomes" id="UP001140949"/>
    </source>
</evidence>
<dbReference type="GO" id="GO:0006325">
    <property type="term" value="P:chromatin organization"/>
    <property type="evidence" value="ECO:0007669"/>
    <property type="project" value="UniProtKB-KW"/>
</dbReference>
<dbReference type="InterPro" id="IPR045261">
    <property type="entry name" value="MORC_ATPase"/>
</dbReference>
<protein>
    <submittedName>
        <fullName evidence="16">Protein MICRORCHIDIA 6-like</fullName>
    </submittedName>
</protein>
<evidence type="ECO:0000256" key="1">
    <source>
        <dbReference type="ARBA" id="ARBA00004123"/>
    </source>
</evidence>
<dbReference type="FunFam" id="3.30.565.10:FF:000075">
    <property type="entry name" value="MORC family CW-type zinc finger protein 4"/>
    <property type="match status" value="1"/>
</dbReference>
<keyword evidence="4" id="KW-0547">Nucleotide-binding</keyword>
<dbReference type="GO" id="GO:0005524">
    <property type="term" value="F:ATP binding"/>
    <property type="evidence" value="ECO:0007669"/>
    <property type="project" value="UniProtKB-KW"/>
</dbReference>
<dbReference type="Proteomes" id="UP001140949">
    <property type="component" value="Unassembled WGS sequence"/>
</dbReference>
<keyword evidence="12" id="KW-0234">DNA repair</keyword>
<keyword evidence="11" id="KW-0943">RNA-mediated gene silencing</keyword>
<name>A0AAX6E5S0_IRIPA</name>
<evidence type="ECO:0000256" key="7">
    <source>
        <dbReference type="ARBA" id="ARBA00022801"/>
    </source>
</evidence>
<feature type="domain" description="Morc S5" evidence="15">
    <location>
        <begin position="375"/>
        <end position="513"/>
    </location>
</feature>
<dbReference type="InterPro" id="IPR036890">
    <property type="entry name" value="HATPase_C_sf"/>
</dbReference>
<keyword evidence="8" id="KW-0067">ATP-binding</keyword>
<keyword evidence="3" id="KW-0540">Nuclease</keyword>
<gene>
    <name evidence="16" type="ORF">M6B38_207325</name>
</gene>
<evidence type="ECO:0000256" key="9">
    <source>
        <dbReference type="ARBA" id="ARBA00022853"/>
    </source>
</evidence>
<dbReference type="InterPro" id="IPR041006">
    <property type="entry name" value="Morc_S5"/>
</dbReference>
<evidence type="ECO:0000256" key="12">
    <source>
        <dbReference type="ARBA" id="ARBA00023204"/>
    </source>
</evidence>
<evidence type="ECO:0000256" key="2">
    <source>
        <dbReference type="ARBA" id="ARBA00007845"/>
    </source>
</evidence>
<dbReference type="GO" id="GO:0005634">
    <property type="term" value="C:nucleus"/>
    <property type="evidence" value="ECO:0007669"/>
    <property type="project" value="UniProtKB-SubCell"/>
</dbReference>
<keyword evidence="7" id="KW-0378">Hydrolase</keyword>
<dbReference type="PANTHER" id="PTHR23336">
    <property type="entry name" value="ZINC FINGER CW-TYPE COILED-COIL DOMAIN PROTEIN 3"/>
    <property type="match status" value="1"/>
</dbReference>
<evidence type="ECO:0000256" key="10">
    <source>
        <dbReference type="ARBA" id="ARBA00023054"/>
    </source>
</evidence>
<keyword evidence="6" id="KW-0227">DNA damage</keyword>
<reference evidence="16" key="1">
    <citation type="journal article" date="2023" name="GigaByte">
        <title>Genome assembly of the bearded iris, Iris pallida Lam.</title>
        <authorList>
            <person name="Bruccoleri R.E."/>
            <person name="Oakeley E.J."/>
            <person name="Faust A.M.E."/>
            <person name="Altorfer M."/>
            <person name="Dessus-Babus S."/>
            <person name="Burckhardt D."/>
            <person name="Oertli M."/>
            <person name="Naumann U."/>
            <person name="Petersen F."/>
            <person name="Wong J."/>
        </authorList>
    </citation>
    <scope>NUCLEOTIDE SEQUENCE</scope>
    <source>
        <strain evidence="16">GSM-AAB239-AS_SAM_17_03QT</strain>
    </source>
</reference>
<dbReference type="GO" id="GO:0016887">
    <property type="term" value="F:ATP hydrolysis activity"/>
    <property type="evidence" value="ECO:0007669"/>
    <property type="project" value="InterPro"/>
</dbReference>
<evidence type="ECO:0000313" key="16">
    <source>
        <dbReference type="EMBL" id="KAJ6799289.1"/>
    </source>
</evidence>
<dbReference type="Pfam" id="PF17942">
    <property type="entry name" value="Morc6_S5"/>
    <property type="match status" value="1"/>
</dbReference>
<evidence type="ECO:0000256" key="14">
    <source>
        <dbReference type="SAM" id="Coils"/>
    </source>
</evidence>
<organism evidence="16 17">
    <name type="scientific">Iris pallida</name>
    <name type="common">Sweet iris</name>
    <dbReference type="NCBI Taxonomy" id="29817"/>
    <lineage>
        <taxon>Eukaryota</taxon>
        <taxon>Viridiplantae</taxon>
        <taxon>Streptophyta</taxon>
        <taxon>Embryophyta</taxon>
        <taxon>Tracheophyta</taxon>
        <taxon>Spermatophyta</taxon>
        <taxon>Magnoliopsida</taxon>
        <taxon>Liliopsida</taxon>
        <taxon>Asparagales</taxon>
        <taxon>Iridaceae</taxon>
        <taxon>Iridoideae</taxon>
        <taxon>Irideae</taxon>
        <taxon>Iris</taxon>
    </lineage>
</organism>
<keyword evidence="17" id="KW-1185">Reference proteome</keyword>
<dbReference type="GO" id="GO:0004519">
    <property type="term" value="F:endonuclease activity"/>
    <property type="evidence" value="ECO:0007669"/>
    <property type="project" value="UniProtKB-KW"/>
</dbReference>
<dbReference type="PANTHER" id="PTHR23336:SF44">
    <property type="entry name" value="PROTEIN MICRORCHIDIA 6"/>
    <property type="match status" value="1"/>
</dbReference>
<evidence type="ECO:0000256" key="4">
    <source>
        <dbReference type="ARBA" id="ARBA00022741"/>
    </source>
</evidence>
<keyword evidence="13" id="KW-0539">Nucleus</keyword>
<evidence type="ECO:0000256" key="5">
    <source>
        <dbReference type="ARBA" id="ARBA00022759"/>
    </source>
</evidence>
<evidence type="ECO:0000256" key="11">
    <source>
        <dbReference type="ARBA" id="ARBA00023158"/>
    </source>
</evidence>
<comment type="subcellular location">
    <subcellularLocation>
        <location evidence="1">Nucleus</location>
    </subcellularLocation>
</comment>
<dbReference type="EMBL" id="JANAVB010039818">
    <property type="protein sequence ID" value="KAJ6799289.1"/>
    <property type="molecule type" value="Genomic_DNA"/>
</dbReference>
<dbReference type="Gene3D" id="3.30.565.10">
    <property type="entry name" value="Histidine kinase-like ATPase, C-terminal domain"/>
    <property type="match status" value="1"/>
</dbReference>
<evidence type="ECO:0000259" key="15">
    <source>
        <dbReference type="Pfam" id="PF17942"/>
    </source>
</evidence>
<dbReference type="Pfam" id="PF13589">
    <property type="entry name" value="HATPase_c_3"/>
    <property type="match status" value="1"/>
</dbReference>
<dbReference type="GO" id="GO:0031349">
    <property type="term" value="P:positive regulation of defense response"/>
    <property type="evidence" value="ECO:0007669"/>
    <property type="project" value="UniProtKB-ARBA"/>
</dbReference>
<evidence type="ECO:0000256" key="3">
    <source>
        <dbReference type="ARBA" id="ARBA00022722"/>
    </source>
</evidence>
<reference evidence="16" key="2">
    <citation type="submission" date="2023-04" db="EMBL/GenBank/DDBJ databases">
        <authorList>
            <person name="Bruccoleri R.E."/>
            <person name="Oakeley E.J."/>
            <person name="Faust A.-M."/>
            <person name="Dessus-Babus S."/>
            <person name="Altorfer M."/>
            <person name="Burckhardt D."/>
            <person name="Oertli M."/>
            <person name="Naumann U."/>
            <person name="Petersen F."/>
            <person name="Wong J."/>
        </authorList>
    </citation>
    <scope>NUCLEOTIDE SEQUENCE</scope>
    <source>
        <strain evidence="16">GSM-AAB239-AS_SAM_17_03QT</strain>
        <tissue evidence="16">Leaf</tissue>
    </source>
</reference>
<evidence type="ECO:0000256" key="13">
    <source>
        <dbReference type="ARBA" id="ARBA00023242"/>
    </source>
</evidence>
<accession>A0AAX6E5S0</accession>
<evidence type="ECO:0000256" key="6">
    <source>
        <dbReference type="ARBA" id="ARBA00022763"/>
    </source>
</evidence>
<keyword evidence="5" id="KW-0255">Endonuclease</keyword>
<keyword evidence="10 14" id="KW-0175">Coiled coil</keyword>
<keyword evidence="9" id="KW-0156">Chromatin regulator</keyword>
<dbReference type="GO" id="GO:0031047">
    <property type="term" value="P:regulatory ncRNA-mediated gene silencing"/>
    <property type="evidence" value="ECO:0007669"/>
    <property type="project" value="UniProtKB-KW"/>
</dbReference>
<feature type="coiled-coil region" evidence="14">
    <location>
        <begin position="704"/>
        <end position="742"/>
    </location>
</feature>
<dbReference type="AlphaFoldDB" id="A0AAX6E5S0"/>
<sequence>MSLPGFIDLCSDDEEVTGTKDVIKSNMIIDKGPNAPSQTIFEEYHATIPGFYDYGIMSGLISSDSVTELSSMHANRFSPISGSPRSVPICRQFWKAGDYEPGLHLAPKSRDGQNRLRVHPKFLHSNATSHKWAFGAIAELLDNAIDEVQNGATFVIIDKITDTRDGNPALLIQDDGGGMDPEALRHCMSFGFSDKQSDTSIGQYGNGFKTSTMRLGADVIVFTRCVNKRNITQSVGLLSYTFLRQSGYDDIVVPMVDYDYDPSTGVPKELLRHGQKQFYSNLSTLLRWTPFGTKDELLKQFADIGHHGTKIIMFNLWFNDSGQRELDFDTDLEDIMISGASKLMYDHTAKMFSPNHIVNRVKMLTQNHIANRLRYSLRVYSSILYLHLPESFKIVLRGRVVEPHCLVNDLRFRECIKYKPQVGLNMEPTIITTIGFLEGAPNLNIHGFNVYYRNRLILPFWPVVTNTHGKARGVAGVLEVNFVKPTHDKQDFEKSSLYQKLEIRLREMASEYWNYHCHLVGYQAKKRAPTGLSPTADPSPQLPHLGSINGVKQVILPTGVRSVTLNVAHLSEGAEGLANNSPHLLVSNEVVTALNASLRSAKDPASNSRLSARSQVVTSLPSAQKQSTNATNISNHTEVPKKRRHEEHIDAVENSKKPAVTEITGVLGSNPKKQVEKHVRGRKIRQLITMIREHKKLQMQCLELEEVEKQFLLKEQKLRNELQEVQRVNEGLLAEIKLLDATKMEKL</sequence>